<dbReference type="Pfam" id="PF00172">
    <property type="entry name" value="Zn_clus"/>
    <property type="match status" value="1"/>
</dbReference>
<evidence type="ECO:0000256" key="4">
    <source>
        <dbReference type="ARBA" id="ARBA00023242"/>
    </source>
</evidence>
<dbReference type="SMART" id="SM00066">
    <property type="entry name" value="GAL4"/>
    <property type="match status" value="1"/>
</dbReference>
<accession>A0A5N7AKJ0</accession>
<dbReference type="GO" id="GO:0003677">
    <property type="term" value="F:DNA binding"/>
    <property type="evidence" value="ECO:0007669"/>
    <property type="project" value="UniProtKB-KW"/>
</dbReference>
<sequence length="699" mass="79548">MISNACGPKSRKHSKTFTGCWTCRARKVKCDEKRPECMQCVSKKLECAGYGLRLHWLPPEQGMAISRQDARDLSHVRSQRSQIPFEPNHHALNDDQLDGILASIDELEPPNVFDSSTDPETLIIHNFGVFDLCPSRADPPDGFDHSIDQEFPSRATCYDSPSFLSDQSSSAIHPNHTDATFPFATDFLESLDAPGHTVVDKRAVRNTAIFPGSAPDWDRQKLDQTSCDIQDHNDSQRNMPRVNSQLFRWHEPNGSIMFNPSPTYLSPLEQFLIHHYMSRAIRLFCVIDNKKSPWHRIHLKRTLQGTGQMNIQGSTSNIQNALRNALLSISAFTLSNDSRSRGYQEESTKWTNEAMIFRGQTFRLLKDSVEHGFEYEPSPKYKDYLATMLSMISINVMSGDTSTCGVHLDGAFHFMKSARNWKSNYSPKARSLHQIYFYLRTIYESTAMRNQTQGSFQSSKVMIPELFETGATGQVDRLSRSLSGHSHEPWAEINFVSIYGVPQHLLVLLGKTTELTVSLTKAREAGENSKVPSELSAECDDLERAIMDWSLDQELDRYLAGDVDSSLNIIRQTSRAFHNALIIYFAQHVRLVGYRYLRSHIEVVLDCIEAIEKIKEESNCFAAPLYWPAFIAASEAFDEQFQNRFRAWYERVELYGIAAVRTGIMVLAQVWKNGPDVLNQTTSHWRMEVKRSSSILMLS</sequence>
<dbReference type="GO" id="GO:0000981">
    <property type="term" value="F:DNA-binding transcription factor activity, RNA polymerase II-specific"/>
    <property type="evidence" value="ECO:0007669"/>
    <property type="project" value="InterPro"/>
</dbReference>
<dbReference type="CDD" id="cd00067">
    <property type="entry name" value="GAL4"/>
    <property type="match status" value="1"/>
</dbReference>
<organism evidence="6 7">
    <name type="scientific">Aspergillus caelatus</name>
    <dbReference type="NCBI Taxonomy" id="61420"/>
    <lineage>
        <taxon>Eukaryota</taxon>
        <taxon>Fungi</taxon>
        <taxon>Dikarya</taxon>
        <taxon>Ascomycota</taxon>
        <taxon>Pezizomycotina</taxon>
        <taxon>Eurotiomycetes</taxon>
        <taxon>Eurotiomycetidae</taxon>
        <taxon>Eurotiales</taxon>
        <taxon>Aspergillaceae</taxon>
        <taxon>Aspergillus</taxon>
        <taxon>Aspergillus subgen. Circumdati</taxon>
    </lineage>
</organism>
<evidence type="ECO:0000313" key="6">
    <source>
        <dbReference type="EMBL" id="KAE8370444.1"/>
    </source>
</evidence>
<keyword evidence="1" id="KW-0805">Transcription regulation</keyword>
<dbReference type="Gene3D" id="4.10.240.10">
    <property type="entry name" value="Zn(2)-C6 fungal-type DNA-binding domain"/>
    <property type="match status" value="1"/>
</dbReference>
<protein>
    <submittedName>
        <fullName evidence="6">Fungal-specific transcription factor domain-containing protein</fullName>
    </submittedName>
</protein>
<dbReference type="SUPFAM" id="SSF57701">
    <property type="entry name" value="Zn2/Cys6 DNA-binding domain"/>
    <property type="match status" value="1"/>
</dbReference>
<keyword evidence="7" id="KW-1185">Reference proteome</keyword>
<dbReference type="Pfam" id="PF11951">
    <property type="entry name" value="Fungal_trans_2"/>
    <property type="match status" value="1"/>
</dbReference>
<evidence type="ECO:0000313" key="7">
    <source>
        <dbReference type="Proteomes" id="UP000326268"/>
    </source>
</evidence>
<keyword evidence="4" id="KW-0539">Nucleus</keyword>
<evidence type="ECO:0000256" key="3">
    <source>
        <dbReference type="ARBA" id="ARBA00023163"/>
    </source>
</evidence>
<keyword evidence="2" id="KW-0238">DNA-binding</keyword>
<gene>
    <name evidence="6" type="ORF">BDV27DRAFT_169007</name>
</gene>
<dbReference type="InterPro" id="IPR050675">
    <property type="entry name" value="OAF3"/>
</dbReference>
<dbReference type="InterPro" id="IPR021858">
    <property type="entry name" value="Fun_TF"/>
</dbReference>
<evidence type="ECO:0000259" key="5">
    <source>
        <dbReference type="PROSITE" id="PS50048"/>
    </source>
</evidence>
<dbReference type="EMBL" id="ML737565">
    <property type="protein sequence ID" value="KAE8370444.1"/>
    <property type="molecule type" value="Genomic_DNA"/>
</dbReference>
<dbReference type="PROSITE" id="PS50048">
    <property type="entry name" value="ZN2_CY6_FUNGAL_2"/>
    <property type="match status" value="1"/>
</dbReference>
<dbReference type="AlphaFoldDB" id="A0A5N7AKJ0"/>
<reference evidence="6 7" key="1">
    <citation type="submission" date="2019-04" db="EMBL/GenBank/DDBJ databases">
        <title>Friends and foes A comparative genomics studyof 23 Aspergillus species from section Flavi.</title>
        <authorList>
            <consortium name="DOE Joint Genome Institute"/>
            <person name="Kjaerbolling I."/>
            <person name="Vesth T."/>
            <person name="Frisvad J.C."/>
            <person name="Nybo J.L."/>
            <person name="Theobald S."/>
            <person name="Kildgaard S."/>
            <person name="Isbrandt T."/>
            <person name="Kuo A."/>
            <person name="Sato A."/>
            <person name="Lyhne E.K."/>
            <person name="Kogle M.E."/>
            <person name="Wiebenga A."/>
            <person name="Kun R.S."/>
            <person name="Lubbers R.J."/>
            <person name="Makela M.R."/>
            <person name="Barry K."/>
            <person name="Chovatia M."/>
            <person name="Clum A."/>
            <person name="Daum C."/>
            <person name="Haridas S."/>
            <person name="He G."/>
            <person name="LaButti K."/>
            <person name="Lipzen A."/>
            <person name="Mondo S."/>
            <person name="Riley R."/>
            <person name="Salamov A."/>
            <person name="Simmons B.A."/>
            <person name="Magnuson J.K."/>
            <person name="Henrissat B."/>
            <person name="Mortensen U.H."/>
            <person name="Larsen T.O."/>
            <person name="Devries R.P."/>
            <person name="Grigoriev I.V."/>
            <person name="Machida M."/>
            <person name="Baker S.E."/>
            <person name="Andersen M.R."/>
        </authorList>
    </citation>
    <scope>NUCLEOTIDE SEQUENCE [LARGE SCALE GENOMIC DNA]</scope>
    <source>
        <strain evidence="6 7">CBS 763.97</strain>
    </source>
</reference>
<proteinExistence type="predicted"/>
<feature type="domain" description="Zn(2)-C6 fungal-type" evidence="5">
    <location>
        <begin position="19"/>
        <end position="47"/>
    </location>
</feature>
<keyword evidence="3" id="KW-0804">Transcription</keyword>
<dbReference type="PROSITE" id="PS00463">
    <property type="entry name" value="ZN2_CY6_FUNGAL_1"/>
    <property type="match status" value="1"/>
</dbReference>
<dbReference type="GO" id="GO:0008270">
    <property type="term" value="F:zinc ion binding"/>
    <property type="evidence" value="ECO:0007669"/>
    <property type="project" value="InterPro"/>
</dbReference>
<dbReference type="PANTHER" id="PTHR31069:SF32">
    <property type="entry name" value="ARGININE METABOLISM REGULATION PROTEIN II"/>
    <property type="match status" value="1"/>
</dbReference>
<dbReference type="PANTHER" id="PTHR31069">
    <property type="entry name" value="OLEATE-ACTIVATED TRANSCRIPTION FACTOR 1-RELATED"/>
    <property type="match status" value="1"/>
</dbReference>
<name>A0A5N7AKJ0_9EURO</name>
<evidence type="ECO:0000256" key="1">
    <source>
        <dbReference type="ARBA" id="ARBA00023015"/>
    </source>
</evidence>
<dbReference type="GeneID" id="43659361"/>
<evidence type="ECO:0000256" key="2">
    <source>
        <dbReference type="ARBA" id="ARBA00023125"/>
    </source>
</evidence>
<dbReference type="InterPro" id="IPR001138">
    <property type="entry name" value="Zn2Cys6_DnaBD"/>
</dbReference>
<dbReference type="InterPro" id="IPR036864">
    <property type="entry name" value="Zn2-C6_fun-type_DNA-bd_sf"/>
</dbReference>
<dbReference type="OrthoDB" id="3477330at2759"/>
<dbReference type="Proteomes" id="UP000326268">
    <property type="component" value="Unassembled WGS sequence"/>
</dbReference>
<dbReference type="GO" id="GO:0009893">
    <property type="term" value="P:positive regulation of metabolic process"/>
    <property type="evidence" value="ECO:0007669"/>
    <property type="project" value="UniProtKB-ARBA"/>
</dbReference>
<dbReference type="RefSeq" id="XP_031933525.1">
    <property type="nucleotide sequence ID" value="XM_032074915.1"/>
</dbReference>